<protein>
    <submittedName>
        <fullName evidence="2">Lipoprotein, putative</fullName>
    </submittedName>
</protein>
<evidence type="ECO:0000313" key="2">
    <source>
        <dbReference type="EMBL" id="SFV51714.1"/>
    </source>
</evidence>
<keyword evidence="2" id="KW-0449">Lipoprotein</keyword>
<name>A0A1W1BDU2_9ZZZZ</name>
<feature type="compositionally biased region" description="Basic and acidic residues" evidence="1">
    <location>
        <begin position="94"/>
        <end position="135"/>
    </location>
</feature>
<accession>A0A1W1BDU2</accession>
<sequence>MAKKVLTILAIGTAAILFSGCASTAENMMAQGYGPNYSQGYGDGCETGKKSAGDMFSQFKKNVNLFDRNHKYREGWKDGYRTCKAEFEQIERNSRAASRDQAIRDSYKQENSYDKVAKDAARDSMDNMSASDRKALQNLGK</sequence>
<dbReference type="AlphaFoldDB" id="A0A1W1BDU2"/>
<proteinExistence type="predicted"/>
<dbReference type="EMBL" id="FPHD01000015">
    <property type="protein sequence ID" value="SFV51714.1"/>
    <property type="molecule type" value="Genomic_DNA"/>
</dbReference>
<gene>
    <name evidence="2" type="ORF">MNB_SV-8-779</name>
</gene>
<organism evidence="2">
    <name type="scientific">hydrothermal vent metagenome</name>
    <dbReference type="NCBI Taxonomy" id="652676"/>
    <lineage>
        <taxon>unclassified sequences</taxon>
        <taxon>metagenomes</taxon>
        <taxon>ecological metagenomes</taxon>
    </lineage>
</organism>
<reference evidence="2" key="1">
    <citation type="submission" date="2016-10" db="EMBL/GenBank/DDBJ databases">
        <authorList>
            <person name="de Groot N.N."/>
        </authorList>
    </citation>
    <scope>NUCLEOTIDE SEQUENCE</scope>
</reference>
<dbReference type="PROSITE" id="PS51257">
    <property type="entry name" value="PROKAR_LIPOPROTEIN"/>
    <property type="match status" value="1"/>
</dbReference>
<evidence type="ECO:0000256" key="1">
    <source>
        <dbReference type="SAM" id="MobiDB-lite"/>
    </source>
</evidence>
<feature type="region of interest" description="Disordered" evidence="1">
    <location>
        <begin position="94"/>
        <end position="141"/>
    </location>
</feature>